<gene>
    <name evidence="2" type="ORF">Nepgr_020414</name>
</gene>
<dbReference type="EMBL" id="BSYO01000019">
    <property type="protein sequence ID" value="GMH18573.1"/>
    <property type="molecule type" value="Genomic_DNA"/>
</dbReference>
<sequence>MLHADVGGLALGAGGSLSSGFVMLCSNYRRNADQMYMLQIGGLDPLAGSLFLVLMTSSCFCGLIDLDHPVIVEFLFELAGSQDVDGPIQLVCLCGFSFSMTLNHQKRHKRRHQIIHRAASSSFRHQQLPAPNNDGATGPNFSIGPTCNIPNKDHYWSPNKHSFGLKTRTSASNRRKESQPAVNILANEGSWVVARLREQRANNPTPSSHRTSQILQLAGSNEQLKRTNRQRPGLVRQHRGGSNKPAKIGNVPHRIAHHHTSCRTKVLIKRHGPTKRCPEPKPPKPRPQNNRFLTALTCGNNNYFVLRGAAAAISRRMHHAIDLNRDAREFLCPVWIGDFACYFTNDAASFCLILLSRGAEAPWRTVNCEPMLRFDVVIPYWCLWEVAPEVDFCILLATAAPVDGIRSGFGWGSGALALWFLLAPSDDGFLHCLAQFLALWR</sequence>
<feature type="region of interest" description="Disordered" evidence="1">
    <location>
        <begin position="269"/>
        <end position="290"/>
    </location>
</feature>
<dbReference type="AlphaFoldDB" id="A0AAD3SV13"/>
<comment type="caution">
    <text evidence="2">The sequence shown here is derived from an EMBL/GenBank/DDBJ whole genome shotgun (WGS) entry which is preliminary data.</text>
</comment>
<organism evidence="2 3">
    <name type="scientific">Nepenthes gracilis</name>
    <name type="common">Slender pitcher plant</name>
    <dbReference type="NCBI Taxonomy" id="150966"/>
    <lineage>
        <taxon>Eukaryota</taxon>
        <taxon>Viridiplantae</taxon>
        <taxon>Streptophyta</taxon>
        <taxon>Embryophyta</taxon>
        <taxon>Tracheophyta</taxon>
        <taxon>Spermatophyta</taxon>
        <taxon>Magnoliopsida</taxon>
        <taxon>eudicotyledons</taxon>
        <taxon>Gunneridae</taxon>
        <taxon>Pentapetalae</taxon>
        <taxon>Caryophyllales</taxon>
        <taxon>Nepenthaceae</taxon>
        <taxon>Nepenthes</taxon>
    </lineage>
</organism>
<evidence type="ECO:0000313" key="3">
    <source>
        <dbReference type="Proteomes" id="UP001279734"/>
    </source>
</evidence>
<reference evidence="2" key="1">
    <citation type="submission" date="2023-05" db="EMBL/GenBank/DDBJ databases">
        <title>Nepenthes gracilis genome sequencing.</title>
        <authorList>
            <person name="Fukushima K."/>
        </authorList>
    </citation>
    <scope>NUCLEOTIDE SEQUENCE</scope>
    <source>
        <strain evidence="2">SING2019-196</strain>
    </source>
</reference>
<keyword evidence="3" id="KW-1185">Reference proteome</keyword>
<accession>A0AAD3SV13</accession>
<evidence type="ECO:0000256" key="1">
    <source>
        <dbReference type="SAM" id="MobiDB-lite"/>
    </source>
</evidence>
<protein>
    <submittedName>
        <fullName evidence="2">Uncharacterized protein</fullName>
    </submittedName>
</protein>
<name>A0AAD3SV13_NEPGR</name>
<evidence type="ECO:0000313" key="2">
    <source>
        <dbReference type="EMBL" id="GMH18573.1"/>
    </source>
</evidence>
<dbReference type="Proteomes" id="UP001279734">
    <property type="component" value="Unassembled WGS sequence"/>
</dbReference>
<proteinExistence type="predicted"/>